<dbReference type="Proteomes" id="UP000422572">
    <property type="component" value="Chromosome"/>
</dbReference>
<feature type="domain" description="Alpha-L-arabinofuranosidase B arabinose-binding" evidence="3">
    <location>
        <begin position="397"/>
        <end position="520"/>
    </location>
</feature>
<name>A0A6I6F3N6_9ACTN</name>
<dbReference type="CDD" id="cd23399">
    <property type="entry name" value="beta-trefoil_ABD_ABFB"/>
    <property type="match status" value="1"/>
</dbReference>
<dbReference type="EMBL" id="CP034279">
    <property type="protein sequence ID" value="QGV77284.1"/>
    <property type="molecule type" value="Genomic_DNA"/>
</dbReference>
<protein>
    <recommendedName>
        <fullName evidence="3">Alpha-L-arabinofuranosidase B arabinose-binding domain-containing protein</fullName>
    </recommendedName>
</protein>
<keyword evidence="5" id="KW-1185">Reference proteome</keyword>
<dbReference type="GO" id="GO:0046556">
    <property type="term" value="F:alpha-L-arabinofuranosidase activity"/>
    <property type="evidence" value="ECO:0007669"/>
    <property type="project" value="InterPro"/>
</dbReference>
<dbReference type="Pfam" id="PF05270">
    <property type="entry name" value="AbfB"/>
    <property type="match status" value="1"/>
</dbReference>
<feature type="chain" id="PRO_5039190130" description="Alpha-L-arabinofuranosidase B arabinose-binding domain-containing protein" evidence="2">
    <location>
        <begin position="33"/>
        <end position="526"/>
    </location>
</feature>
<dbReference type="InterPro" id="IPR007934">
    <property type="entry name" value="AbfB_ABD"/>
</dbReference>
<organism evidence="4 5">
    <name type="scientific">Streptomyces ficellus</name>
    <dbReference type="NCBI Taxonomy" id="1977088"/>
    <lineage>
        <taxon>Bacteria</taxon>
        <taxon>Bacillati</taxon>
        <taxon>Actinomycetota</taxon>
        <taxon>Actinomycetes</taxon>
        <taxon>Kitasatosporales</taxon>
        <taxon>Streptomycetaceae</taxon>
        <taxon>Streptomyces</taxon>
    </lineage>
</organism>
<evidence type="ECO:0000256" key="1">
    <source>
        <dbReference type="SAM" id="Coils"/>
    </source>
</evidence>
<dbReference type="InterPro" id="IPR036195">
    <property type="entry name" value="AbfB_ABD_sf"/>
</dbReference>
<dbReference type="GO" id="GO:0046373">
    <property type="term" value="P:L-arabinose metabolic process"/>
    <property type="evidence" value="ECO:0007669"/>
    <property type="project" value="InterPro"/>
</dbReference>
<dbReference type="RefSeq" id="WP_156691105.1">
    <property type="nucleotide sequence ID" value="NZ_CP034279.1"/>
</dbReference>
<dbReference type="Gene3D" id="2.80.10.50">
    <property type="match status" value="1"/>
</dbReference>
<dbReference type="AlphaFoldDB" id="A0A6I6F3N6"/>
<proteinExistence type="predicted"/>
<accession>A0A6I6F3N6</accession>
<sequence length="526" mass="56850">MKNSNTHSARVRRAVTRGLVTATALASVTAVAAPQAAVAAPPAAPAAAAVIGTTDTQRVDAAAVVRLDPSPDVLLLSDHDFIHALWQKARDGGETFDAVRQAAEAAMMSETADDHVRFIVTGIHEAYAVDKQREKDKADAARAARLAKSQALIAIGIPNSPDLLDLSDDNFIRAVMRHEAAGPEVRAAAATALAADQAAWQEFIANGAREAHQRDVANELKELEEKDRAEAERRKELAARTNAAALFRITPSEAMLALADDNFIRELLRAAPADTKGSELYAAAQRAVLSPDPAVWKQYIHTGAEEAYKKDDEARRKQIADANRRLALQIQTAAEKTGVNPHLVATAKKALAGTDEDVAKFLTGESQYRAKRQSFQPAGGKPAGFYVRQSAPDAGEAFLAPLSAASKQTDREDGTWVVLPALNGQPGCYSFESPRKPGHYLTHKDLRVRMAASDNSTQFRKDATWCAKKGLSGSGTSFEAASQPGRYLREYYGDLFVANKTDKNRFDVEKDFAQDASWKIVTPLAR</sequence>
<evidence type="ECO:0000256" key="2">
    <source>
        <dbReference type="SAM" id="SignalP"/>
    </source>
</evidence>
<dbReference type="PROSITE" id="PS51318">
    <property type="entry name" value="TAT"/>
    <property type="match status" value="1"/>
</dbReference>
<feature type="coiled-coil region" evidence="1">
    <location>
        <begin position="209"/>
        <end position="241"/>
    </location>
</feature>
<evidence type="ECO:0000259" key="3">
    <source>
        <dbReference type="Pfam" id="PF05270"/>
    </source>
</evidence>
<gene>
    <name evidence="4" type="ORF">EIZ62_02705</name>
</gene>
<reference evidence="4 5" key="1">
    <citation type="submission" date="2018-12" db="EMBL/GenBank/DDBJ databases">
        <title>Complete genome sequence of Streptomyces ficellus NRRL8067, the producer of ficellomycin, feldamycin and nojirimycin.</title>
        <authorList>
            <person name="Zhang H."/>
            <person name="Yue R."/>
            <person name="Liu Y."/>
            <person name="Li M."/>
            <person name="Mu H."/>
            <person name="Zhang J."/>
        </authorList>
    </citation>
    <scope>NUCLEOTIDE SEQUENCE [LARGE SCALE GENOMIC DNA]</scope>
    <source>
        <strain evidence="4 5">NRRL 8067</strain>
    </source>
</reference>
<keyword evidence="2" id="KW-0732">Signal</keyword>
<dbReference type="KEGG" id="sfic:EIZ62_02705"/>
<evidence type="ECO:0000313" key="5">
    <source>
        <dbReference type="Proteomes" id="UP000422572"/>
    </source>
</evidence>
<feature type="signal peptide" evidence="2">
    <location>
        <begin position="1"/>
        <end position="32"/>
    </location>
</feature>
<evidence type="ECO:0000313" key="4">
    <source>
        <dbReference type="EMBL" id="QGV77284.1"/>
    </source>
</evidence>
<keyword evidence="1" id="KW-0175">Coiled coil</keyword>
<dbReference type="SUPFAM" id="SSF110221">
    <property type="entry name" value="AbfB domain"/>
    <property type="match status" value="1"/>
</dbReference>
<dbReference type="OrthoDB" id="3635032at2"/>
<dbReference type="InterPro" id="IPR006311">
    <property type="entry name" value="TAT_signal"/>
</dbReference>